<gene>
    <name evidence="1" type="ORF">RRG08_031064</name>
</gene>
<evidence type="ECO:0000313" key="1">
    <source>
        <dbReference type="EMBL" id="KAK3768272.1"/>
    </source>
</evidence>
<dbReference type="Proteomes" id="UP001283361">
    <property type="component" value="Unassembled WGS sequence"/>
</dbReference>
<dbReference type="AlphaFoldDB" id="A0AAE1DF71"/>
<accession>A0AAE1DF71</accession>
<dbReference type="EMBL" id="JAWDGP010004062">
    <property type="protein sequence ID" value="KAK3768272.1"/>
    <property type="molecule type" value="Genomic_DNA"/>
</dbReference>
<sequence length="284" mass="31984">MELSLECNDEIELVLPSYHHDPRGKDSNHPEMDIDVNGRRRVVQTAKESLSRLSSTIHISKETESFKEMGLEAERLQIMFKDVDPELSILDTEVAELCRTTEKSFVKNDPRVIRLICELEILKNYIAKSKTDLFCMKSYVTSLLCSIDKASTGYSGTDQPEKAKMLSEQIELSNMEDDLQDSSSDCESLTTCLGNDILRNSAELSHSQMCMTHTKVEESNAKSKLCNQSPNKELILVRSPLLVMSVVQGSVMKETWYAIFHPSIKMSASLNVMFVTRASISEAL</sequence>
<protein>
    <submittedName>
        <fullName evidence="1">Uncharacterized protein</fullName>
    </submittedName>
</protein>
<proteinExistence type="predicted"/>
<keyword evidence="2" id="KW-1185">Reference proteome</keyword>
<organism evidence="1 2">
    <name type="scientific">Elysia crispata</name>
    <name type="common">lettuce slug</name>
    <dbReference type="NCBI Taxonomy" id="231223"/>
    <lineage>
        <taxon>Eukaryota</taxon>
        <taxon>Metazoa</taxon>
        <taxon>Spiralia</taxon>
        <taxon>Lophotrochozoa</taxon>
        <taxon>Mollusca</taxon>
        <taxon>Gastropoda</taxon>
        <taxon>Heterobranchia</taxon>
        <taxon>Euthyneura</taxon>
        <taxon>Panpulmonata</taxon>
        <taxon>Sacoglossa</taxon>
        <taxon>Placobranchoidea</taxon>
        <taxon>Plakobranchidae</taxon>
        <taxon>Elysia</taxon>
    </lineage>
</organism>
<name>A0AAE1DF71_9GAST</name>
<comment type="caution">
    <text evidence="1">The sequence shown here is derived from an EMBL/GenBank/DDBJ whole genome shotgun (WGS) entry which is preliminary data.</text>
</comment>
<reference evidence="1" key="1">
    <citation type="journal article" date="2023" name="G3 (Bethesda)">
        <title>A reference genome for the long-term kleptoplast-retaining sea slug Elysia crispata morphotype clarki.</title>
        <authorList>
            <person name="Eastman K.E."/>
            <person name="Pendleton A.L."/>
            <person name="Shaikh M.A."/>
            <person name="Suttiyut T."/>
            <person name="Ogas R."/>
            <person name="Tomko P."/>
            <person name="Gavelis G."/>
            <person name="Widhalm J.R."/>
            <person name="Wisecaver J.H."/>
        </authorList>
    </citation>
    <scope>NUCLEOTIDE SEQUENCE</scope>
    <source>
        <strain evidence="1">ECLA1</strain>
    </source>
</reference>
<evidence type="ECO:0000313" key="2">
    <source>
        <dbReference type="Proteomes" id="UP001283361"/>
    </source>
</evidence>